<dbReference type="AlphaFoldDB" id="A0A2M9A9Y9"/>
<dbReference type="EMBL" id="PGEX01000001">
    <property type="protein sequence ID" value="PJJ42535.1"/>
    <property type="molecule type" value="Genomic_DNA"/>
</dbReference>
<sequence length="77" mass="9175">MNIKNMGMSNPQPMHCGRRPKNDNIEPSVPLANEEEQEELEEEEEEESLDEEVNFDKPTFKRDQIWNDYAEDLDYDQ</sequence>
<feature type="compositionally biased region" description="Basic and acidic residues" evidence="1">
    <location>
        <begin position="54"/>
        <end position="63"/>
    </location>
</feature>
<protein>
    <submittedName>
        <fullName evidence="2">Uncharacterized protein</fullName>
    </submittedName>
</protein>
<name>A0A2M9A9Y9_9BACT</name>
<reference evidence="2 3" key="1">
    <citation type="submission" date="2017-11" db="EMBL/GenBank/DDBJ databases">
        <title>Animal gut microbial communities from fecal samples from Wisconsin, USA.</title>
        <authorList>
            <person name="Neumann A."/>
        </authorList>
    </citation>
    <scope>NUCLEOTIDE SEQUENCE [LARGE SCALE GENOMIC DNA]</scope>
    <source>
        <strain evidence="2 3">UWS3</strain>
    </source>
</reference>
<evidence type="ECO:0000313" key="3">
    <source>
        <dbReference type="Proteomes" id="UP000231134"/>
    </source>
</evidence>
<dbReference type="Proteomes" id="UP000231134">
    <property type="component" value="Unassembled WGS sequence"/>
</dbReference>
<evidence type="ECO:0000256" key="1">
    <source>
        <dbReference type="SAM" id="MobiDB-lite"/>
    </source>
</evidence>
<dbReference type="OrthoDB" id="9811680at2"/>
<dbReference type="RefSeq" id="WP_100426387.1">
    <property type="nucleotide sequence ID" value="NZ_JAQXKX010000030.1"/>
</dbReference>
<organism evidence="2 3">
    <name type="scientific">Hallerella succinigenes</name>
    <dbReference type="NCBI Taxonomy" id="1896222"/>
    <lineage>
        <taxon>Bacteria</taxon>
        <taxon>Pseudomonadati</taxon>
        <taxon>Fibrobacterota</taxon>
        <taxon>Fibrobacteria</taxon>
        <taxon>Fibrobacterales</taxon>
        <taxon>Fibrobacteraceae</taxon>
        <taxon>Hallerella</taxon>
    </lineage>
</organism>
<proteinExistence type="predicted"/>
<feature type="region of interest" description="Disordered" evidence="1">
    <location>
        <begin position="1"/>
        <end position="63"/>
    </location>
</feature>
<accession>A0A2M9A9Y9</accession>
<comment type="caution">
    <text evidence="2">The sequence shown here is derived from an EMBL/GenBank/DDBJ whole genome shotgun (WGS) entry which is preliminary data.</text>
</comment>
<keyword evidence="3" id="KW-1185">Reference proteome</keyword>
<gene>
    <name evidence="2" type="ORF">BGX16_2567</name>
</gene>
<evidence type="ECO:0000313" key="2">
    <source>
        <dbReference type="EMBL" id="PJJ42535.1"/>
    </source>
</evidence>
<feature type="compositionally biased region" description="Acidic residues" evidence="1">
    <location>
        <begin position="33"/>
        <end position="53"/>
    </location>
</feature>